<name>A0A0G0GWC7_9BACT</name>
<gene>
    <name evidence="1" type="ORF">US50_C0019G0015</name>
</gene>
<proteinExistence type="predicted"/>
<accession>A0A0G0GWC7</accession>
<dbReference type="PATRIC" id="fig|1618742.3.peg.409"/>
<protein>
    <submittedName>
        <fullName evidence="1">Uncharacterized protein</fullName>
    </submittedName>
</protein>
<sequence>MKNQIKSLEDIQKLAEKLSMKKYTQHIAEMYGLTSKSKEEIRSIKKDKMYMGLLNDTELGGSNLAHKLREGQVSRLEKKVKSIRGANDLQNRMIEIRSLHDSIPYWSPLRKRLLKTIDLYGDRALLMFKTLKRMKTKQLLFFAFNAENSTPEFVSKMDTIQHKIFAVMLNTENPGAYSLGAYYSSQINKGSLLEKYLKRMMSVTSKPEALMYLYIEAPIGSKVKNELRKKFMNSVQ</sequence>
<evidence type="ECO:0000313" key="1">
    <source>
        <dbReference type="EMBL" id="KKQ35293.1"/>
    </source>
</evidence>
<dbReference type="AlphaFoldDB" id="A0A0G0GWC7"/>
<comment type="caution">
    <text evidence="1">The sequence shown here is derived from an EMBL/GenBank/DDBJ whole genome shotgun (WGS) entry which is preliminary data.</text>
</comment>
<evidence type="ECO:0000313" key="2">
    <source>
        <dbReference type="Proteomes" id="UP000033876"/>
    </source>
</evidence>
<dbReference type="EMBL" id="LBTF01000019">
    <property type="protein sequence ID" value="KKQ35293.1"/>
    <property type="molecule type" value="Genomic_DNA"/>
</dbReference>
<dbReference type="Proteomes" id="UP000033876">
    <property type="component" value="Unassembled WGS sequence"/>
</dbReference>
<organism evidence="1 2">
    <name type="scientific">Candidatus Nomurabacteria bacterium GW2011_GWB1_37_5</name>
    <dbReference type="NCBI Taxonomy" id="1618742"/>
    <lineage>
        <taxon>Bacteria</taxon>
        <taxon>Candidatus Nomuraibacteriota</taxon>
    </lineage>
</organism>
<reference evidence="1 2" key="1">
    <citation type="journal article" date="2015" name="Nature">
        <title>rRNA introns, odd ribosomes, and small enigmatic genomes across a large radiation of phyla.</title>
        <authorList>
            <person name="Brown C.T."/>
            <person name="Hug L.A."/>
            <person name="Thomas B.C."/>
            <person name="Sharon I."/>
            <person name="Castelle C.J."/>
            <person name="Singh A."/>
            <person name="Wilkins M.J."/>
            <person name="Williams K.H."/>
            <person name="Banfield J.F."/>
        </authorList>
    </citation>
    <scope>NUCLEOTIDE SEQUENCE [LARGE SCALE GENOMIC DNA]</scope>
</reference>